<keyword evidence="3" id="KW-1185">Reference proteome</keyword>
<proteinExistence type="predicted"/>
<evidence type="ECO:0008006" key="4">
    <source>
        <dbReference type="Google" id="ProtNLM"/>
    </source>
</evidence>
<evidence type="ECO:0000313" key="2">
    <source>
        <dbReference type="EMBL" id="MFC0386681.1"/>
    </source>
</evidence>
<evidence type="ECO:0000313" key="3">
    <source>
        <dbReference type="Proteomes" id="UP001589789"/>
    </source>
</evidence>
<reference evidence="2 3" key="1">
    <citation type="submission" date="2024-09" db="EMBL/GenBank/DDBJ databases">
        <authorList>
            <person name="Sun Q."/>
            <person name="Mori K."/>
        </authorList>
    </citation>
    <scope>NUCLEOTIDE SEQUENCE [LARGE SCALE GENOMIC DNA]</scope>
    <source>
        <strain evidence="2 3">CCM 7468</strain>
    </source>
</reference>
<sequence length="175" mass="18030">MLVRRLSPMMLAIVVGTLAGSGIIAGKAAPAASKGLGITLFLYGFFDPLRPQFRIPPAIEPWAGPLVGAVTGLVTGATGVFVIPAVPYLVSLRVDRDDLVQALGLSFTVSTHALAAGLALHSAPTKGTGQWRRSWSGTSSVPAVPPRLGCESASQRSGSAVYQVVAGRVEGQGLR</sequence>
<dbReference type="EMBL" id="JBHLVZ010000036">
    <property type="protein sequence ID" value="MFC0386681.1"/>
    <property type="molecule type" value="Genomic_DNA"/>
</dbReference>
<name>A0ABV6IT92_9PROT</name>
<keyword evidence="1" id="KW-0472">Membrane</keyword>
<feature type="transmembrane region" description="Helical" evidence="1">
    <location>
        <begin position="102"/>
        <end position="123"/>
    </location>
</feature>
<keyword evidence="1" id="KW-0812">Transmembrane</keyword>
<gene>
    <name evidence="2" type="ORF">ACFFIC_14160</name>
</gene>
<organism evidence="2 3">
    <name type="scientific">Muricoccus vinaceus</name>
    <dbReference type="NCBI Taxonomy" id="424704"/>
    <lineage>
        <taxon>Bacteria</taxon>
        <taxon>Pseudomonadati</taxon>
        <taxon>Pseudomonadota</taxon>
        <taxon>Alphaproteobacteria</taxon>
        <taxon>Acetobacterales</taxon>
        <taxon>Roseomonadaceae</taxon>
        <taxon>Muricoccus</taxon>
    </lineage>
</organism>
<dbReference type="Proteomes" id="UP001589789">
    <property type="component" value="Unassembled WGS sequence"/>
</dbReference>
<dbReference type="RefSeq" id="WP_377051378.1">
    <property type="nucleotide sequence ID" value="NZ_JBHLVZ010000036.1"/>
</dbReference>
<accession>A0ABV6IT92</accession>
<keyword evidence="1" id="KW-1133">Transmembrane helix</keyword>
<comment type="caution">
    <text evidence="2">The sequence shown here is derived from an EMBL/GenBank/DDBJ whole genome shotgun (WGS) entry which is preliminary data.</text>
</comment>
<protein>
    <recommendedName>
        <fullName evidence="4">Membrane transporter protein</fullName>
    </recommendedName>
</protein>
<feature type="transmembrane region" description="Helical" evidence="1">
    <location>
        <begin position="66"/>
        <end position="90"/>
    </location>
</feature>
<evidence type="ECO:0000256" key="1">
    <source>
        <dbReference type="SAM" id="Phobius"/>
    </source>
</evidence>